<dbReference type="EMBL" id="JAKCXM010000008">
    <property type="protein sequence ID" value="KAJ0408830.1"/>
    <property type="molecule type" value="Genomic_DNA"/>
</dbReference>
<protein>
    <submittedName>
        <fullName evidence="2">Uncharacterized protein</fullName>
    </submittedName>
</protein>
<organism evidence="2 3">
    <name type="scientific">Pythium insidiosum</name>
    <name type="common">Pythiosis disease agent</name>
    <dbReference type="NCBI Taxonomy" id="114742"/>
    <lineage>
        <taxon>Eukaryota</taxon>
        <taxon>Sar</taxon>
        <taxon>Stramenopiles</taxon>
        <taxon>Oomycota</taxon>
        <taxon>Peronosporomycetes</taxon>
        <taxon>Pythiales</taxon>
        <taxon>Pythiaceae</taxon>
        <taxon>Pythium</taxon>
    </lineage>
</organism>
<evidence type="ECO:0000313" key="2">
    <source>
        <dbReference type="EMBL" id="KAJ0408830.1"/>
    </source>
</evidence>
<proteinExistence type="predicted"/>
<name>A0AAD5QCJ1_PYTIN</name>
<accession>A0AAD5QCJ1</accession>
<feature type="region of interest" description="Disordered" evidence="1">
    <location>
        <begin position="49"/>
        <end position="84"/>
    </location>
</feature>
<sequence>MFLLHQGTRSRAIARVASLPLSRSSSAASAAAGPETSLARSVAARCAPSAGHWGRRHASSSSSPPPPPKPEPQDRESKPMWDTVGWGPTLRRGFGIVTRVVRRWDHFIESYERGVFDRKTSDEQRTRMFILTCLPASGVQTDLFEFLQGAEQAAQAVYAELYSDQVTYPLEASDALASVASPAVVSQLLQKATRDVQRLAVHGEPRQTRIVLEQLDIGRVGLSHVEFRSVRKDDGREDEWLRIQAAYHVTEHLRVTSTGCATIDDHHTYNTTFKWTFESNVSDADAVDWTLVDMSDFESRPAIVKATATRQIKT</sequence>
<evidence type="ECO:0000313" key="3">
    <source>
        <dbReference type="Proteomes" id="UP001209570"/>
    </source>
</evidence>
<comment type="caution">
    <text evidence="2">The sequence shown here is derived from an EMBL/GenBank/DDBJ whole genome shotgun (WGS) entry which is preliminary data.</text>
</comment>
<gene>
    <name evidence="2" type="ORF">P43SY_000726</name>
</gene>
<dbReference type="Proteomes" id="UP001209570">
    <property type="component" value="Unassembled WGS sequence"/>
</dbReference>
<reference evidence="2" key="1">
    <citation type="submission" date="2021-12" db="EMBL/GenBank/DDBJ databases">
        <title>Prjna785345.</title>
        <authorList>
            <person name="Rujirawat T."/>
            <person name="Krajaejun T."/>
        </authorList>
    </citation>
    <scope>NUCLEOTIDE SEQUENCE</scope>
    <source>
        <strain evidence="2">Pi057C3</strain>
    </source>
</reference>
<keyword evidence="3" id="KW-1185">Reference proteome</keyword>
<dbReference type="AlphaFoldDB" id="A0AAD5QCJ1"/>
<evidence type="ECO:0000256" key="1">
    <source>
        <dbReference type="SAM" id="MobiDB-lite"/>
    </source>
</evidence>